<keyword evidence="2" id="KW-0677">Repeat</keyword>
<dbReference type="InterPro" id="IPR027417">
    <property type="entry name" value="P-loop_NTPase"/>
</dbReference>
<dbReference type="Gene3D" id="3.40.50.10140">
    <property type="entry name" value="Toll/interleukin-1 receptor homology (TIR) domain"/>
    <property type="match status" value="1"/>
</dbReference>
<dbReference type="Pfam" id="PF01582">
    <property type="entry name" value="TIR"/>
    <property type="match status" value="1"/>
</dbReference>
<keyword evidence="3" id="KW-0611">Plant defense</keyword>
<dbReference type="InterPro" id="IPR000157">
    <property type="entry name" value="TIR_dom"/>
</dbReference>
<dbReference type="InterPro" id="IPR044974">
    <property type="entry name" value="Disease_R_plants"/>
</dbReference>
<dbReference type="Pfam" id="PF00931">
    <property type="entry name" value="NB-ARC"/>
    <property type="match status" value="1"/>
</dbReference>
<keyword evidence="7" id="KW-1185">Reference proteome</keyword>
<dbReference type="FunFam" id="3.40.50.10140:FF:000007">
    <property type="entry name" value="Disease resistance protein (TIR-NBS-LRR class)"/>
    <property type="match status" value="1"/>
</dbReference>
<protein>
    <recommendedName>
        <fullName evidence="5">TIR domain-containing protein</fullName>
    </recommendedName>
</protein>
<dbReference type="SUPFAM" id="SSF46785">
    <property type="entry name" value="Winged helix' DNA-binding domain"/>
    <property type="match status" value="1"/>
</dbReference>
<evidence type="ECO:0000256" key="4">
    <source>
        <dbReference type="ARBA" id="ARBA00023027"/>
    </source>
</evidence>
<dbReference type="EMBL" id="JBEDUW010000006">
    <property type="protein sequence ID" value="KAK9923708.1"/>
    <property type="molecule type" value="Genomic_DNA"/>
</dbReference>
<dbReference type="Gene3D" id="3.80.10.10">
    <property type="entry name" value="Ribonuclease Inhibitor"/>
    <property type="match status" value="1"/>
</dbReference>
<dbReference type="PANTHER" id="PTHR11017">
    <property type="entry name" value="LEUCINE-RICH REPEAT-CONTAINING PROTEIN"/>
    <property type="match status" value="1"/>
</dbReference>
<gene>
    <name evidence="6" type="ORF">M0R45_032111</name>
</gene>
<evidence type="ECO:0000313" key="6">
    <source>
        <dbReference type="EMBL" id="KAK9923708.1"/>
    </source>
</evidence>
<feature type="domain" description="TIR" evidence="5">
    <location>
        <begin position="17"/>
        <end position="183"/>
    </location>
</feature>
<dbReference type="InterPro" id="IPR011713">
    <property type="entry name" value="Leu-rich_rpt_3"/>
</dbReference>
<evidence type="ECO:0000256" key="2">
    <source>
        <dbReference type="ARBA" id="ARBA00022737"/>
    </source>
</evidence>
<evidence type="ECO:0000256" key="1">
    <source>
        <dbReference type="ARBA" id="ARBA00022614"/>
    </source>
</evidence>
<sequence length="709" mass="80065">MASSSASASPAIHQPKEKHDVFLSFRGTDTRKTFTSHLLKALSGKKIETYIDYILESGDEIAPALLKAIEGSKISVITFSENYASSGWCLDELVHILECKEKYGQHVIPIFYGILPSVVRHQTGSYNLEERFKDRSIDIERRLKWKGALQKAADLSGFDSNATTVRDDSDLIEQIVEYLFKKLNYVASSKSKGLVGVERRIQEIESLLRIVPQDDCVRCVGIWGMGGIGKTTLADALYHRLSSHFDGCCFLANVREASWADGKLSKGKLYDLRNKLLCKLLGNESIDIQSKTIDSTTAMQLSRRKVLVVLDDVNDLSQLEMLAGCDVPFGSGSRIIITTRDMQKLRQTKVGDNHDVEIYEVEKLNGDEAHQLLQLNAPRDISSAADSTEVLRKVVGYAEGIPLALNTWRSLVHKGLWDDVKKSLSEDMESIYRVCYDVLRTNEKEIFLDIACFYKGMEINDAKRYLECCRSSVDTGINILIDMSLIALKHNVLWMHDVIQEMGREIVHKQCPEEPGRRTRLCILKDIKHVLEKNTGTAAIQTISIDLVVFNSSFTEMNLTPEVFREMHNLRFLKVDMLGGFLFQDPILRLPQGLESLPQALRYLSWSAYPLKSLPSTFSPDFLVELCMPHSKLQTLWNKGQNDDEAVRGEQLGVARLGRARHRLGAQQSELGLAAGQRGNAFNSLLIRRHHRCFADQRKMKRKEGQPKL</sequence>
<dbReference type="GO" id="GO:0006952">
    <property type="term" value="P:defense response"/>
    <property type="evidence" value="ECO:0007669"/>
    <property type="project" value="UniProtKB-KW"/>
</dbReference>
<keyword evidence="1" id="KW-0433">Leucine-rich repeat</keyword>
<evidence type="ECO:0000256" key="3">
    <source>
        <dbReference type="ARBA" id="ARBA00022821"/>
    </source>
</evidence>
<proteinExistence type="predicted"/>
<name>A0AAW1WGP7_RUBAR</name>
<dbReference type="InterPro" id="IPR036390">
    <property type="entry name" value="WH_DNA-bd_sf"/>
</dbReference>
<dbReference type="AlphaFoldDB" id="A0AAW1WGP7"/>
<dbReference type="InterPro" id="IPR002182">
    <property type="entry name" value="NB-ARC"/>
</dbReference>
<dbReference type="Pfam" id="PF23282">
    <property type="entry name" value="WHD_ROQ1"/>
    <property type="match status" value="1"/>
</dbReference>
<dbReference type="SMART" id="SM00255">
    <property type="entry name" value="TIR"/>
    <property type="match status" value="1"/>
</dbReference>
<accession>A0AAW1WGP7</accession>
<dbReference type="InterPro" id="IPR032675">
    <property type="entry name" value="LRR_dom_sf"/>
</dbReference>
<dbReference type="InterPro" id="IPR058192">
    <property type="entry name" value="WHD_ROQ1-like"/>
</dbReference>
<dbReference type="GO" id="GO:0043531">
    <property type="term" value="F:ADP binding"/>
    <property type="evidence" value="ECO:0007669"/>
    <property type="project" value="InterPro"/>
</dbReference>
<keyword evidence="4" id="KW-0520">NAD</keyword>
<comment type="caution">
    <text evidence="6">The sequence shown here is derived from an EMBL/GenBank/DDBJ whole genome shotgun (WGS) entry which is preliminary data.</text>
</comment>
<dbReference type="PROSITE" id="PS50104">
    <property type="entry name" value="TIR"/>
    <property type="match status" value="1"/>
</dbReference>
<dbReference type="SUPFAM" id="SSF52540">
    <property type="entry name" value="P-loop containing nucleoside triphosphate hydrolases"/>
    <property type="match status" value="1"/>
</dbReference>
<dbReference type="Gene3D" id="3.40.50.300">
    <property type="entry name" value="P-loop containing nucleotide triphosphate hydrolases"/>
    <property type="match status" value="1"/>
</dbReference>
<dbReference type="PRINTS" id="PR00364">
    <property type="entry name" value="DISEASERSIST"/>
</dbReference>
<dbReference type="PANTHER" id="PTHR11017:SF574">
    <property type="entry name" value="ADP-RIBOSYL CYCLASE_CYCLIC ADP-RIBOSE HYDROLASE"/>
    <property type="match status" value="1"/>
</dbReference>
<dbReference type="InterPro" id="IPR035897">
    <property type="entry name" value="Toll_tir_struct_dom_sf"/>
</dbReference>
<reference evidence="6 7" key="1">
    <citation type="journal article" date="2023" name="G3 (Bethesda)">
        <title>A chromosome-length genome assembly and annotation of blackberry (Rubus argutus, cv. 'Hillquist').</title>
        <authorList>
            <person name="Bruna T."/>
            <person name="Aryal R."/>
            <person name="Dudchenko O."/>
            <person name="Sargent D.J."/>
            <person name="Mead D."/>
            <person name="Buti M."/>
            <person name="Cavallini A."/>
            <person name="Hytonen T."/>
            <person name="Andres J."/>
            <person name="Pham M."/>
            <person name="Weisz D."/>
            <person name="Mascagni F."/>
            <person name="Usai G."/>
            <person name="Natali L."/>
            <person name="Bassil N."/>
            <person name="Fernandez G.E."/>
            <person name="Lomsadze A."/>
            <person name="Armour M."/>
            <person name="Olukolu B."/>
            <person name="Poorten T."/>
            <person name="Britton C."/>
            <person name="Davik J."/>
            <person name="Ashrafi H."/>
            <person name="Aiden E.L."/>
            <person name="Borodovsky M."/>
            <person name="Worthington M."/>
        </authorList>
    </citation>
    <scope>NUCLEOTIDE SEQUENCE [LARGE SCALE GENOMIC DNA]</scope>
    <source>
        <strain evidence="6">PI 553951</strain>
    </source>
</reference>
<organism evidence="6 7">
    <name type="scientific">Rubus argutus</name>
    <name type="common">Southern blackberry</name>
    <dbReference type="NCBI Taxonomy" id="59490"/>
    <lineage>
        <taxon>Eukaryota</taxon>
        <taxon>Viridiplantae</taxon>
        <taxon>Streptophyta</taxon>
        <taxon>Embryophyta</taxon>
        <taxon>Tracheophyta</taxon>
        <taxon>Spermatophyta</taxon>
        <taxon>Magnoliopsida</taxon>
        <taxon>eudicotyledons</taxon>
        <taxon>Gunneridae</taxon>
        <taxon>Pentapetalae</taxon>
        <taxon>rosids</taxon>
        <taxon>fabids</taxon>
        <taxon>Rosales</taxon>
        <taxon>Rosaceae</taxon>
        <taxon>Rosoideae</taxon>
        <taxon>Rosoideae incertae sedis</taxon>
        <taxon>Rubus</taxon>
    </lineage>
</organism>
<dbReference type="Pfam" id="PF07725">
    <property type="entry name" value="LRR_3"/>
    <property type="match status" value="1"/>
</dbReference>
<evidence type="ECO:0000259" key="5">
    <source>
        <dbReference type="PROSITE" id="PS50104"/>
    </source>
</evidence>
<evidence type="ECO:0000313" key="7">
    <source>
        <dbReference type="Proteomes" id="UP001457282"/>
    </source>
</evidence>
<dbReference type="GO" id="GO:0007165">
    <property type="term" value="P:signal transduction"/>
    <property type="evidence" value="ECO:0007669"/>
    <property type="project" value="InterPro"/>
</dbReference>
<dbReference type="SUPFAM" id="SSF52200">
    <property type="entry name" value="Toll/Interleukin receptor TIR domain"/>
    <property type="match status" value="1"/>
</dbReference>
<dbReference type="Proteomes" id="UP001457282">
    <property type="component" value="Unassembled WGS sequence"/>
</dbReference>